<evidence type="ECO:0000259" key="4">
    <source>
        <dbReference type="Pfam" id="PF01471"/>
    </source>
</evidence>
<dbReference type="InterPro" id="IPR018466">
    <property type="entry name" value="Kre9/Knh1-like_N"/>
</dbReference>
<dbReference type="InterPro" id="IPR036366">
    <property type="entry name" value="PGBDSf"/>
</dbReference>
<dbReference type="AlphaFoldDB" id="A0A1F8GC89"/>
<accession>A0A1F8GC89</accession>
<dbReference type="SUPFAM" id="SSF47090">
    <property type="entry name" value="PGBD-like"/>
    <property type="match status" value="1"/>
</dbReference>
<dbReference type="Pfam" id="PF10342">
    <property type="entry name" value="Kre9_KNH"/>
    <property type="match status" value="1"/>
</dbReference>
<evidence type="ECO:0000256" key="1">
    <source>
        <dbReference type="ARBA" id="ARBA00022729"/>
    </source>
</evidence>
<dbReference type="Pfam" id="PF01471">
    <property type="entry name" value="PG_binding_1"/>
    <property type="match status" value="1"/>
</dbReference>
<dbReference type="EMBL" id="MGKI01000006">
    <property type="protein sequence ID" value="OGN22994.1"/>
    <property type="molecule type" value="Genomic_DNA"/>
</dbReference>
<dbReference type="InterPro" id="IPR002477">
    <property type="entry name" value="Peptidoglycan-bd-like"/>
</dbReference>
<feature type="domain" description="Yeast cell wall synthesis Kre9/Knh1-like N-terminal" evidence="5">
    <location>
        <begin position="350"/>
        <end position="428"/>
    </location>
</feature>
<dbReference type="InterPro" id="IPR036365">
    <property type="entry name" value="PGBD-like_sf"/>
</dbReference>
<gene>
    <name evidence="6" type="ORF">A2918_02580</name>
</gene>
<evidence type="ECO:0000256" key="3">
    <source>
        <dbReference type="SAM" id="SignalP"/>
    </source>
</evidence>
<evidence type="ECO:0000256" key="2">
    <source>
        <dbReference type="SAM" id="MobiDB-lite"/>
    </source>
</evidence>
<evidence type="ECO:0000259" key="5">
    <source>
        <dbReference type="Pfam" id="PF10342"/>
    </source>
</evidence>
<dbReference type="STRING" id="1802694.A2918_02580"/>
<evidence type="ECO:0000313" key="7">
    <source>
        <dbReference type="Proteomes" id="UP000178227"/>
    </source>
</evidence>
<feature type="compositionally biased region" description="Low complexity" evidence="2">
    <location>
        <begin position="445"/>
        <end position="468"/>
    </location>
</feature>
<protein>
    <submittedName>
        <fullName evidence="6">Uncharacterized protein</fullName>
    </submittedName>
</protein>
<dbReference type="Proteomes" id="UP000178227">
    <property type="component" value="Unassembled WGS sequence"/>
</dbReference>
<comment type="caution">
    <text evidence="6">The sequence shown here is derived from an EMBL/GenBank/DDBJ whole genome shotgun (WGS) entry which is preliminary data.</text>
</comment>
<proteinExistence type="predicted"/>
<reference evidence="6 7" key="1">
    <citation type="journal article" date="2016" name="Nat. Commun.">
        <title>Thousands of microbial genomes shed light on interconnected biogeochemical processes in an aquifer system.</title>
        <authorList>
            <person name="Anantharaman K."/>
            <person name="Brown C.T."/>
            <person name="Hug L.A."/>
            <person name="Sharon I."/>
            <person name="Castelle C.J."/>
            <person name="Probst A.J."/>
            <person name="Thomas B.C."/>
            <person name="Singh A."/>
            <person name="Wilkins M.J."/>
            <person name="Karaoz U."/>
            <person name="Brodie E.L."/>
            <person name="Williams K.H."/>
            <person name="Hubbard S.S."/>
            <person name="Banfield J.F."/>
        </authorList>
    </citation>
    <scope>NUCLEOTIDE SEQUENCE [LARGE SCALE GENOMIC DNA]</scope>
</reference>
<sequence>MKKTIFFVVAILATGSFFLFNTERVNAAKPSDYGLKEGDLISAIFSDDPDVYIINEQGYKRLFLNPEIFKFYSHLGGFANIKLVTPEIRDSFPTSGFFRNCEDNDQKVFGTSVEGEDKGELHWINKSGDQAVQEDPDFFKKVFCINRREFNWYPRGVEYTALKEVPQYNRSAEAENPVICHRPPDSPENIQTIRVAPEALDSHFQHGDTKGACLISSEQRSFPVDVKINGSDTPSGVPYDSVFTVSWTSNGAVSCRDFGQYIPTVDGGTWAKFINLPTSGTKSLYARASEGYLATLDIQVQCSNAAGQTSDDVIHLAVQSPTTSVPSIPALPMPVPTTPSVAQVPVSIGSPNGGEVYQKGTTQIIKWNSSNISKIYIKLRKGNDTYPGTEGMITDIIPNVGGYYKWWIPTTLPDGNDYSVRVIDGNYTGGFDDSDKQFSIVSSATQTPVPTASSTPTVSTTPTPTVSPLPKDQMLKITSPNGGEQWTIGPKYTIQWENPGMVNSVVVELYKNGGLLSGLGGLGFTYGAPTSWIWNTIDTPNFVPGSDFKIRIKSGDPSIYDESDNYFSINITKPSPTTCDYLKSNPATSPYFDQCSSGGDISYDNTCFNKFYSTFQGCTKSIYDGCTLNNANASQNISCPVSNISTPVSTPTPTPTPTQIPTTQSNFSRNLAIGSTGDDVKQLQALLVNKVGYSADLITGYFGRITRDAVAKLQEKYGIKPTYGYFGEITRKALSALMSGQ</sequence>
<evidence type="ECO:0000313" key="6">
    <source>
        <dbReference type="EMBL" id="OGN22994.1"/>
    </source>
</evidence>
<keyword evidence="1 3" id="KW-0732">Signal</keyword>
<dbReference type="Gene3D" id="1.10.101.10">
    <property type="entry name" value="PGBD-like superfamily/PGBD"/>
    <property type="match status" value="1"/>
</dbReference>
<feature type="signal peptide" evidence="3">
    <location>
        <begin position="1"/>
        <end position="27"/>
    </location>
</feature>
<feature type="region of interest" description="Disordered" evidence="2">
    <location>
        <begin position="445"/>
        <end position="471"/>
    </location>
</feature>
<name>A0A1F8GC89_9BACT</name>
<organism evidence="6 7">
    <name type="scientific">Candidatus Yanofskybacteria bacterium RIFCSPLOWO2_01_FULL_42_49</name>
    <dbReference type="NCBI Taxonomy" id="1802694"/>
    <lineage>
        <taxon>Bacteria</taxon>
        <taxon>Candidatus Yanofskyibacteriota</taxon>
    </lineage>
</organism>
<feature type="chain" id="PRO_5009535582" evidence="3">
    <location>
        <begin position="28"/>
        <end position="741"/>
    </location>
</feature>
<feature type="domain" description="Peptidoglycan binding-like" evidence="4">
    <location>
        <begin position="676"/>
        <end position="734"/>
    </location>
</feature>